<dbReference type="InterPro" id="IPR027417">
    <property type="entry name" value="P-loop_NTPase"/>
</dbReference>
<evidence type="ECO:0000313" key="3">
    <source>
        <dbReference type="Proteomes" id="UP000681155"/>
    </source>
</evidence>
<protein>
    <submittedName>
        <fullName evidence="2">AAA family ATPase</fullName>
    </submittedName>
</protein>
<dbReference type="CDD" id="cd00267">
    <property type="entry name" value="ABC_ATPase"/>
    <property type="match status" value="1"/>
</dbReference>
<sequence length="877" mass="95566">MDGQAIQGGASTSTEAAALASILVWSMDCPPWQRDALRRLYLNGALTEDDYTDLVAICKGLNTGQPLEAMHLKDPSAGGAIVNLRQLHGLANVNALAAGERLVFSKRGLTVVYGDNGAGKSGYARVLKHLCRARIPKGDTVLTNVYANNVGKPSAQVDFLVGGHNQTASWVLGQQSDSRLSAVSVFDSSTANVHVDSTNNLAYTPVPLQMLASLADACKDLKTKLGNEISVIQAKTPAVLLTPACSSSTMVGRLISSLSHKTKVVSIESGAGVSELEEVRLEEIQRDLSSDPVRLSRQLTVQKTRIEADISRLNSMVHAGATTVGQSLLSLRDAFATAEAAALTASNDLFSDEPLPDVGSPVWRLLWSAAREYSKLSAYKGKAFPVVADGALCPLCQQILGEEAIKRFQTFELFVKDESKRQEKVAKDAFDEALKVVTDAIPKARTIPTMVAWYRDDLAQPELASTLRATIVKIAWRLRALSRLSSSEQLITLPPMPDSPSIQLSALVDSISLRASVLLTENDSKERKALIAERDELLDRKWLSTMKEDVLLQIERLKEIEALNGFVKSTHANRITALSTDVARTHVTAHLKACFTTEVEKLGVSNLEIELQQAKSSAGVPQFQIRLTGMPDQPVGKVLSEGEHRCIALAAFLAELATTDSHSAIVFDDPVSSLDHMHRQSVAARLAEEARRRQVIVFTHDMAFLLLIDEECRGKDGVDDVPVLYRLISRGPTAAGFCNEDPPTDVMPLDKVIGGMSRHLVNVSVLHARGDQARWQDEVKLFQVSLRNTWERAVEEVVRPVIKRLARKVDTTGLMKLTVLTANDCSEMRIAYGRCSALLHSQPGELRAALPTPGAIQSEIDALSGWITSIRQRQEQI</sequence>
<dbReference type="Proteomes" id="UP000681155">
    <property type="component" value="Chromosome"/>
</dbReference>
<evidence type="ECO:0000259" key="1">
    <source>
        <dbReference type="Pfam" id="PF13166"/>
    </source>
</evidence>
<organism evidence="2 3">
    <name type="scientific">Pseudomonas hormoni</name>
    <dbReference type="NCBI Taxonomy" id="3093767"/>
    <lineage>
        <taxon>Bacteria</taxon>
        <taxon>Pseudomonadati</taxon>
        <taxon>Pseudomonadota</taxon>
        <taxon>Gammaproteobacteria</taxon>
        <taxon>Pseudomonadales</taxon>
        <taxon>Pseudomonadaceae</taxon>
        <taxon>Pseudomonas</taxon>
    </lineage>
</organism>
<dbReference type="RefSeq" id="WP_214380623.1">
    <property type="nucleotide sequence ID" value="NZ_CP075566.1"/>
</dbReference>
<keyword evidence="3" id="KW-1185">Reference proteome</keyword>
<feature type="domain" description="Protein CR006 P-loop" evidence="1">
    <location>
        <begin position="483"/>
        <end position="715"/>
    </location>
</feature>
<reference evidence="2 3" key="1">
    <citation type="submission" date="2021-05" db="EMBL/GenBank/DDBJ databases">
        <title>Complete genome of the cytokinin-producing biocontrol strain Pseudomonas fluorescens G20-18.</title>
        <authorList>
            <person name="Nielsen T.K."/>
            <person name="Mekureyaw M.F."/>
            <person name="Hansen L.H."/>
            <person name="Nicolaisen M.H."/>
            <person name="Roitsch T.G."/>
            <person name="Hennessy R.C."/>
        </authorList>
    </citation>
    <scope>NUCLEOTIDE SEQUENCE [LARGE SCALE GENOMIC DNA]</scope>
    <source>
        <strain evidence="2 3">G20-18</strain>
    </source>
</reference>
<proteinExistence type="predicted"/>
<dbReference type="EMBL" id="CP075566">
    <property type="protein sequence ID" value="QVW24129.1"/>
    <property type="molecule type" value="Genomic_DNA"/>
</dbReference>
<name>A0ABX8EWK8_9PSED</name>
<gene>
    <name evidence="2" type="ORF">KJF94_00670</name>
</gene>
<dbReference type="Pfam" id="PF13166">
    <property type="entry name" value="AAA_13"/>
    <property type="match status" value="1"/>
</dbReference>
<evidence type="ECO:0000313" key="2">
    <source>
        <dbReference type="EMBL" id="QVW24129.1"/>
    </source>
</evidence>
<accession>A0ABX8EWK8</accession>
<dbReference type="PANTHER" id="PTHR32182">
    <property type="entry name" value="DNA REPLICATION AND REPAIR PROTEIN RECF"/>
    <property type="match status" value="1"/>
</dbReference>
<dbReference type="Gene3D" id="3.40.50.300">
    <property type="entry name" value="P-loop containing nucleotide triphosphate hydrolases"/>
    <property type="match status" value="2"/>
</dbReference>
<dbReference type="PANTHER" id="PTHR32182:SF0">
    <property type="entry name" value="DNA REPLICATION AND REPAIR PROTEIN RECF"/>
    <property type="match status" value="1"/>
</dbReference>
<dbReference type="SUPFAM" id="SSF52540">
    <property type="entry name" value="P-loop containing nucleoside triphosphate hydrolases"/>
    <property type="match status" value="1"/>
</dbReference>
<dbReference type="InterPro" id="IPR026866">
    <property type="entry name" value="CR006_AAA"/>
</dbReference>